<evidence type="ECO:0000313" key="3">
    <source>
        <dbReference type="RefSeq" id="XP_022979182.1"/>
    </source>
</evidence>
<feature type="compositionally biased region" description="Acidic residues" evidence="1">
    <location>
        <begin position="394"/>
        <end position="409"/>
    </location>
</feature>
<feature type="region of interest" description="Disordered" evidence="1">
    <location>
        <begin position="661"/>
        <end position="681"/>
    </location>
</feature>
<gene>
    <name evidence="3" type="primary">LOC111478932</name>
</gene>
<dbReference type="GeneID" id="111478932"/>
<sequence>MDSDRHFRNTTSSTASASASSELFICFTSRISSSSSSSSSMKISSKSILSPGRPREPAQISLSTSLSRRLKSSGSLKGGQASPMFPTGGKKRGCGFENPEPSSPKVTCIGQVRVKTKKQGKKMRARSLKRRSNSEASFRKSESVQVQSQMNGNDFMNQSSHHNHHLLRQNSNGGNGFQQECLSHRNQRWVHLPFTICEALRAFGAELNCFLPCHSSCSSNRENNKESKTTERSSESESSCGTVFARWLVAVQDNDGRGREIELVVGDEESRTEKDNGSQRRHVFEGLDFKEEKEVVQEEESRISICIPPKNALLLMRCRSDPVKMAELAKRFCESPVPKLEEEEEEDDEENSNQNEAKKGAPLPVLVPLSVTLIKEEEEETKVELNSKLKNEEEMIEESVSDAEEEEEANLVLQEEKEEEVNGEESIEMATENEIDVQKLDITVTNHQDQEEEAEEDKEQEHRIDQDNQQQKLEETMAFSIPISTRCEPEMVQDAEKLESAEGDEFKPSHGNEQDFETEEQMKELEEEEKSENGENPTSPPLSVETAVDGNWEEEEEEEEENRGRSTEELKGTTATAMDEGIGPHIQNDDEMGLEEEDQSKERETPPPEPERETQTQTKPEASVLPDCLLLMMYEPKLSMEVSKETWVCSTDFIRCVPTREKKAAPPPAPKKREIKTAGKHTQTQVAIQPGRWSCSFPAAAAAAAMIEQKLERAKGGYEPFVLTRCKSEPMRSSAKLAPDTGFCKDRNLEPHRPATFGIGAAGVGF</sequence>
<feature type="region of interest" description="Disordered" evidence="1">
    <location>
        <begin position="31"/>
        <end position="102"/>
    </location>
</feature>
<dbReference type="Proteomes" id="UP000504608">
    <property type="component" value="Unplaced"/>
</dbReference>
<accession>A0A6J1IN35</accession>
<feature type="compositionally biased region" description="Basic and acidic residues" evidence="1">
    <location>
        <begin position="222"/>
        <end position="235"/>
    </location>
</feature>
<name>A0A6J1IN35_CUCMA</name>
<feature type="region of interest" description="Disordered" evidence="1">
    <location>
        <begin position="217"/>
        <end position="236"/>
    </location>
</feature>
<evidence type="ECO:0000313" key="2">
    <source>
        <dbReference type="Proteomes" id="UP000504608"/>
    </source>
</evidence>
<feature type="compositionally biased region" description="Acidic residues" evidence="1">
    <location>
        <begin position="341"/>
        <end position="351"/>
    </location>
</feature>
<feature type="compositionally biased region" description="Basic and acidic residues" evidence="1">
    <location>
        <begin position="494"/>
        <end position="513"/>
    </location>
</feature>
<feature type="compositionally biased region" description="Low complexity" evidence="1">
    <location>
        <begin position="61"/>
        <end position="79"/>
    </location>
</feature>
<feature type="compositionally biased region" description="Acidic residues" evidence="1">
    <location>
        <begin position="589"/>
        <end position="599"/>
    </location>
</feature>
<feature type="compositionally biased region" description="Basic and acidic residues" evidence="1">
    <location>
        <begin position="600"/>
        <end position="614"/>
    </location>
</feature>
<proteinExistence type="predicted"/>
<feature type="compositionally biased region" description="Acidic residues" evidence="1">
    <location>
        <begin position="514"/>
        <end position="530"/>
    </location>
</feature>
<feature type="region of interest" description="Disordered" evidence="1">
    <location>
        <begin position="393"/>
        <end position="623"/>
    </location>
</feature>
<feature type="compositionally biased region" description="Acidic residues" evidence="1">
    <location>
        <begin position="416"/>
        <end position="435"/>
    </location>
</feature>
<protein>
    <submittedName>
        <fullName evidence="3">Calponin homology domain-containing protein DDB_G0272472-like isoform X2</fullName>
    </submittedName>
</protein>
<organism evidence="2 3">
    <name type="scientific">Cucurbita maxima</name>
    <name type="common">Pumpkin</name>
    <name type="synonym">Winter squash</name>
    <dbReference type="NCBI Taxonomy" id="3661"/>
    <lineage>
        <taxon>Eukaryota</taxon>
        <taxon>Viridiplantae</taxon>
        <taxon>Streptophyta</taxon>
        <taxon>Embryophyta</taxon>
        <taxon>Tracheophyta</taxon>
        <taxon>Spermatophyta</taxon>
        <taxon>Magnoliopsida</taxon>
        <taxon>eudicotyledons</taxon>
        <taxon>Gunneridae</taxon>
        <taxon>Pentapetalae</taxon>
        <taxon>rosids</taxon>
        <taxon>fabids</taxon>
        <taxon>Cucurbitales</taxon>
        <taxon>Cucurbitaceae</taxon>
        <taxon>Cucurbiteae</taxon>
        <taxon>Cucurbita</taxon>
    </lineage>
</organism>
<evidence type="ECO:0000256" key="1">
    <source>
        <dbReference type="SAM" id="MobiDB-lite"/>
    </source>
</evidence>
<feature type="compositionally biased region" description="Low complexity" evidence="1">
    <location>
        <begin position="31"/>
        <end position="50"/>
    </location>
</feature>
<dbReference type="PANTHER" id="PTHR33448:SF4">
    <property type="entry name" value="CHLOROPLAST PROTEIN HCF243"/>
    <property type="match status" value="1"/>
</dbReference>
<feature type="region of interest" description="Disordered" evidence="1">
    <location>
        <begin position="337"/>
        <end position="363"/>
    </location>
</feature>
<keyword evidence="2" id="KW-1185">Reference proteome</keyword>
<feature type="compositionally biased region" description="Basic and acidic residues" evidence="1">
    <location>
        <begin position="562"/>
        <end position="571"/>
    </location>
</feature>
<dbReference type="RefSeq" id="XP_022979182.1">
    <property type="nucleotide sequence ID" value="XM_023123414.1"/>
</dbReference>
<dbReference type="AlphaFoldDB" id="A0A6J1IN35"/>
<reference evidence="3" key="1">
    <citation type="submission" date="2025-08" db="UniProtKB">
        <authorList>
            <consortium name="RefSeq"/>
        </authorList>
    </citation>
    <scope>IDENTIFICATION</scope>
    <source>
        <tissue evidence="3">Young leaves</tissue>
    </source>
</reference>
<dbReference type="PANTHER" id="PTHR33448">
    <property type="entry name" value="CHLOROPLAST PROTEIN HCF243-RELATED"/>
    <property type="match status" value="1"/>
</dbReference>
<feature type="compositionally biased region" description="Acidic residues" evidence="1">
    <location>
        <begin position="551"/>
        <end position="561"/>
    </location>
</feature>